<feature type="signal peptide" evidence="1">
    <location>
        <begin position="1"/>
        <end position="20"/>
    </location>
</feature>
<dbReference type="SUPFAM" id="SSF57184">
    <property type="entry name" value="Growth factor receptor domain"/>
    <property type="match status" value="1"/>
</dbReference>
<gene>
    <name evidence="2" type="ORF">EIN_511920</name>
</gene>
<dbReference type="AlphaFoldDB" id="A0A0A1U9A2"/>
<name>A0A0A1U9A2_ENTIV</name>
<keyword evidence="1" id="KW-0732">Signal</keyword>
<keyword evidence="3" id="KW-1185">Reference proteome</keyword>
<dbReference type="VEuPathDB" id="AmoebaDB:EIN_511920"/>
<evidence type="ECO:0000313" key="2">
    <source>
        <dbReference type="EMBL" id="ELP91499.1"/>
    </source>
</evidence>
<feature type="non-terminal residue" evidence="2">
    <location>
        <position position="616"/>
    </location>
</feature>
<organism evidence="2 3">
    <name type="scientific">Entamoeba invadens IP1</name>
    <dbReference type="NCBI Taxonomy" id="370355"/>
    <lineage>
        <taxon>Eukaryota</taxon>
        <taxon>Amoebozoa</taxon>
        <taxon>Evosea</taxon>
        <taxon>Archamoebae</taxon>
        <taxon>Mastigamoebida</taxon>
        <taxon>Entamoebidae</taxon>
        <taxon>Entamoeba</taxon>
    </lineage>
</organism>
<accession>A0A0A1U9A2</accession>
<dbReference type="EMBL" id="KB206467">
    <property type="protein sequence ID" value="ELP91499.1"/>
    <property type="molecule type" value="Genomic_DNA"/>
</dbReference>
<protein>
    <submittedName>
        <fullName evidence="2">Uncharacterized protein</fullName>
    </submittedName>
</protein>
<feature type="chain" id="PRO_5001980671" evidence="1">
    <location>
        <begin position="21"/>
        <end position="616"/>
    </location>
</feature>
<dbReference type="InterPro" id="IPR009030">
    <property type="entry name" value="Growth_fac_rcpt_cys_sf"/>
</dbReference>
<evidence type="ECO:0000313" key="3">
    <source>
        <dbReference type="Proteomes" id="UP000014680"/>
    </source>
</evidence>
<sequence>MFLILVQHLYYIFFFVYAQAQMCPFQNTITSPLNFTEMCTSYGDVMINITNTDPPIFSISNNANWVLGDSIVCAEYSTLKVSDNSNVSVSKRFILQDSSKMCIFNNSQITVSEEVRLQNSSETTLNEYSTLNSFNLFYIEGEAIFRMNNHCNFTTQSFLKILENATFVAENKSEIILASALNIFGFANFSLVSETQLEAHGQIEINELAFFKMCFNVYVLSYSYFRVLDNANVEICNNSVLQIKSFLEIKGNTTFLINSGSLVNATDSIRIQQAFIEINSYSLLNTFKDIEITNVENFYLDSSVNENGVVENCASQFEFKRIECDSLRVRNTHFLISGNSFISAENSITLDDVKFVLSNRTIQDFPIIITTRVDTINLPLITYSDSFDIFCSRSVYNGYIPTGTHLYFKQLLRYGNLTDFFCHVEHFDYMKNEFKFTEPYCPPSSMPYYLTPLKNITSFLLTINTTNENGKFDHYKKVQQNISSLNNESAMVGTFNIFFCKTETFVLGINSISKPTITLFKLTKTVLFISENYMKYGNVYFNAALNNASGFYILSGQRCELGYRYNSKTQTCEFIYECIDANCLDCSYNRSVCIQCPYNYYYENGRCIEIINCVYK</sequence>
<dbReference type="Proteomes" id="UP000014680">
    <property type="component" value="Unassembled WGS sequence"/>
</dbReference>
<proteinExistence type="predicted"/>
<feature type="non-terminal residue" evidence="2">
    <location>
        <position position="1"/>
    </location>
</feature>
<reference evidence="2 3" key="1">
    <citation type="submission" date="2012-10" db="EMBL/GenBank/DDBJ databases">
        <authorList>
            <person name="Zafar N."/>
            <person name="Inman J."/>
            <person name="Hall N."/>
            <person name="Lorenzi H."/>
            <person name="Caler E."/>
        </authorList>
    </citation>
    <scope>NUCLEOTIDE SEQUENCE [LARGE SCALE GENOMIC DNA]</scope>
    <source>
        <strain evidence="2 3">IP1</strain>
    </source>
</reference>
<evidence type="ECO:0000256" key="1">
    <source>
        <dbReference type="SAM" id="SignalP"/>
    </source>
</evidence>
<dbReference type="GeneID" id="14890487"/>
<dbReference type="KEGG" id="eiv:EIN_511920"/>
<dbReference type="RefSeq" id="XP_004258270.1">
    <property type="nucleotide sequence ID" value="XM_004258222.1"/>
</dbReference>